<dbReference type="PANTHER" id="PTHR11207:SF0">
    <property type="entry name" value="RIBONUCLEASE 3"/>
    <property type="match status" value="1"/>
</dbReference>
<keyword evidence="6 13" id="KW-0819">tRNA processing</keyword>
<feature type="binding site" evidence="13">
    <location>
        <position position="120"/>
    </location>
    <ligand>
        <name>Mg(2+)</name>
        <dbReference type="ChEBI" id="CHEBI:18420"/>
    </ligand>
</feature>
<evidence type="ECO:0000256" key="13">
    <source>
        <dbReference type="HAMAP-Rule" id="MF_00104"/>
    </source>
</evidence>
<keyword evidence="9 13" id="KW-0255">Endonuclease</keyword>
<dbReference type="InterPro" id="IPR000999">
    <property type="entry name" value="RNase_III_dom"/>
</dbReference>
<dbReference type="GO" id="GO:0004525">
    <property type="term" value="F:ribonuclease III activity"/>
    <property type="evidence" value="ECO:0007669"/>
    <property type="project" value="UniProtKB-UniRule"/>
</dbReference>
<comment type="subcellular location">
    <subcellularLocation>
        <location evidence="13">Cytoplasm</location>
    </subcellularLocation>
</comment>
<dbReference type="PROSITE" id="PS50142">
    <property type="entry name" value="RNASE_3_2"/>
    <property type="match status" value="1"/>
</dbReference>
<evidence type="ECO:0000256" key="8">
    <source>
        <dbReference type="ARBA" id="ARBA00022723"/>
    </source>
</evidence>
<dbReference type="SMART" id="SM00358">
    <property type="entry name" value="DSRM"/>
    <property type="match status" value="1"/>
</dbReference>
<evidence type="ECO:0000256" key="3">
    <source>
        <dbReference type="ARBA" id="ARBA00022490"/>
    </source>
</evidence>
<reference evidence="16 17" key="1">
    <citation type="submission" date="2014-09" db="EMBL/GenBank/DDBJ databases">
        <title>Isolation and characterization of Aurantimonas altamirensis ON-56566 from clinical sample following a dog bite.</title>
        <authorList>
            <person name="Eshaghi A."/>
            <person name="Li A."/>
            <person name="Shahinas D."/>
            <person name="Bahn P."/>
            <person name="Kus J.V."/>
            <person name="Patel S.N."/>
        </authorList>
    </citation>
    <scope>NUCLEOTIDE SEQUENCE [LARGE SCALE GENOMIC DNA]</scope>
    <source>
        <strain evidence="16 17">ON-56566</strain>
    </source>
</reference>
<comment type="subunit">
    <text evidence="13">Homodimer.</text>
</comment>
<feature type="domain" description="DRBM" evidence="14">
    <location>
        <begin position="159"/>
        <end position="228"/>
    </location>
</feature>
<evidence type="ECO:0000256" key="9">
    <source>
        <dbReference type="ARBA" id="ARBA00022759"/>
    </source>
</evidence>
<protein>
    <recommendedName>
        <fullName evidence="13">Ribonuclease 3</fullName>
        <ecNumber evidence="13">3.1.26.3</ecNumber>
    </recommendedName>
    <alternativeName>
        <fullName evidence="13">Ribonuclease III</fullName>
        <shortName evidence="13">RNase III</shortName>
    </alternativeName>
</protein>
<dbReference type="Gene3D" id="1.10.1520.10">
    <property type="entry name" value="Ribonuclease III domain"/>
    <property type="match status" value="1"/>
</dbReference>
<evidence type="ECO:0000256" key="10">
    <source>
        <dbReference type="ARBA" id="ARBA00022801"/>
    </source>
</evidence>
<comment type="caution">
    <text evidence="16">The sequence shown here is derived from an EMBL/GenBank/DDBJ whole genome shotgun (WGS) entry which is preliminary data.</text>
</comment>
<dbReference type="PANTHER" id="PTHR11207">
    <property type="entry name" value="RIBONUCLEASE III"/>
    <property type="match status" value="1"/>
</dbReference>
<dbReference type="GO" id="GO:0006364">
    <property type="term" value="P:rRNA processing"/>
    <property type="evidence" value="ECO:0007669"/>
    <property type="project" value="UniProtKB-UniRule"/>
</dbReference>
<dbReference type="GO" id="GO:0006397">
    <property type="term" value="P:mRNA processing"/>
    <property type="evidence" value="ECO:0007669"/>
    <property type="project" value="UniProtKB-UniRule"/>
</dbReference>
<evidence type="ECO:0000256" key="2">
    <source>
        <dbReference type="ARBA" id="ARBA00010183"/>
    </source>
</evidence>
<dbReference type="HAMAP" id="MF_00104">
    <property type="entry name" value="RNase_III"/>
    <property type="match status" value="1"/>
</dbReference>
<comment type="catalytic activity">
    <reaction evidence="1 13">
        <text>Endonucleolytic cleavage to 5'-phosphomonoester.</text>
        <dbReference type="EC" id="3.1.26.3"/>
    </reaction>
</comment>
<evidence type="ECO:0000256" key="12">
    <source>
        <dbReference type="ARBA" id="ARBA00022884"/>
    </source>
</evidence>
<dbReference type="Pfam" id="PF14622">
    <property type="entry name" value="Ribonucleas_3_3"/>
    <property type="match status" value="1"/>
</dbReference>
<keyword evidence="7 13" id="KW-0540">Nuclease</keyword>
<dbReference type="InterPro" id="IPR011907">
    <property type="entry name" value="RNase_III"/>
</dbReference>
<dbReference type="RefSeq" id="WP_039192258.1">
    <property type="nucleotide sequence ID" value="NZ_JRFJ01000002.1"/>
</dbReference>
<dbReference type="GO" id="GO:0010468">
    <property type="term" value="P:regulation of gene expression"/>
    <property type="evidence" value="ECO:0007669"/>
    <property type="project" value="TreeGrafter"/>
</dbReference>
<dbReference type="PROSITE" id="PS00517">
    <property type="entry name" value="RNASE_3_1"/>
    <property type="match status" value="1"/>
</dbReference>
<dbReference type="EC" id="3.1.26.3" evidence="13"/>
<dbReference type="Gene3D" id="3.30.160.20">
    <property type="match status" value="1"/>
</dbReference>
<dbReference type="FunFam" id="3.30.160.20:FF:000003">
    <property type="entry name" value="Ribonuclease 3"/>
    <property type="match status" value="1"/>
</dbReference>
<keyword evidence="8 13" id="KW-0479">Metal-binding</keyword>
<dbReference type="GO" id="GO:0005737">
    <property type="term" value="C:cytoplasm"/>
    <property type="evidence" value="ECO:0007669"/>
    <property type="project" value="UniProtKB-SubCell"/>
</dbReference>
<dbReference type="InterPro" id="IPR014720">
    <property type="entry name" value="dsRBD_dom"/>
</dbReference>
<feature type="binding site" evidence="13">
    <location>
        <position position="123"/>
    </location>
    <ligand>
        <name>Mg(2+)</name>
        <dbReference type="ChEBI" id="CHEBI:18420"/>
    </ligand>
</feature>
<dbReference type="EMBL" id="JRFJ01000002">
    <property type="protein sequence ID" value="KHJ54974.1"/>
    <property type="molecule type" value="Genomic_DNA"/>
</dbReference>
<feature type="active site" evidence="13">
    <location>
        <position position="51"/>
    </location>
</feature>
<dbReference type="SUPFAM" id="SSF69065">
    <property type="entry name" value="RNase III domain-like"/>
    <property type="match status" value="1"/>
</dbReference>
<proteinExistence type="inferred from homology"/>
<feature type="active site" evidence="13">
    <location>
        <position position="123"/>
    </location>
</feature>
<dbReference type="SUPFAM" id="SSF54768">
    <property type="entry name" value="dsRNA-binding domain-like"/>
    <property type="match status" value="1"/>
</dbReference>
<organism evidence="16 17">
    <name type="scientific">Aureimonas altamirensis</name>
    <dbReference type="NCBI Taxonomy" id="370622"/>
    <lineage>
        <taxon>Bacteria</taxon>
        <taxon>Pseudomonadati</taxon>
        <taxon>Pseudomonadota</taxon>
        <taxon>Alphaproteobacteria</taxon>
        <taxon>Hyphomicrobiales</taxon>
        <taxon>Aurantimonadaceae</taxon>
        <taxon>Aureimonas</taxon>
    </lineage>
</organism>
<keyword evidence="5 13" id="KW-0507">mRNA processing</keyword>
<dbReference type="Proteomes" id="UP000030826">
    <property type="component" value="Unassembled WGS sequence"/>
</dbReference>
<keyword evidence="3 13" id="KW-0963">Cytoplasm</keyword>
<dbReference type="STRING" id="370622.LA66_10565"/>
<evidence type="ECO:0000256" key="4">
    <source>
        <dbReference type="ARBA" id="ARBA00022552"/>
    </source>
</evidence>
<dbReference type="PROSITE" id="PS50137">
    <property type="entry name" value="DS_RBD"/>
    <property type="match status" value="1"/>
</dbReference>
<evidence type="ECO:0000256" key="5">
    <source>
        <dbReference type="ARBA" id="ARBA00022664"/>
    </source>
</evidence>
<dbReference type="NCBIfam" id="TIGR02191">
    <property type="entry name" value="RNaseIII"/>
    <property type="match status" value="1"/>
</dbReference>
<keyword evidence="10 13" id="KW-0378">Hydrolase</keyword>
<comment type="function">
    <text evidence="13">Digests double-stranded RNA. Involved in the processing of primary rRNA transcript to yield the immediate precursors to the large and small rRNAs (23S and 16S). Processes some mRNAs, and tRNAs when they are encoded in the rRNA operon. Processes pre-crRNA and tracrRNA of type II CRISPR loci if present in the organism.</text>
</comment>
<keyword evidence="12 13" id="KW-0694">RNA-binding</keyword>
<name>A0A0B1Q3K4_9HYPH</name>
<comment type="similarity">
    <text evidence="2">Belongs to the ribonuclease III family.</text>
</comment>
<dbReference type="Pfam" id="PF00035">
    <property type="entry name" value="dsrm"/>
    <property type="match status" value="1"/>
</dbReference>
<keyword evidence="11 13" id="KW-0460">Magnesium</keyword>
<dbReference type="SMART" id="SM00535">
    <property type="entry name" value="RIBOc"/>
    <property type="match status" value="1"/>
</dbReference>
<dbReference type="GO" id="GO:0046872">
    <property type="term" value="F:metal ion binding"/>
    <property type="evidence" value="ECO:0007669"/>
    <property type="project" value="UniProtKB-KW"/>
</dbReference>
<evidence type="ECO:0000256" key="7">
    <source>
        <dbReference type="ARBA" id="ARBA00022722"/>
    </source>
</evidence>
<gene>
    <name evidence="13" type="primary">rnc</name>
    <name evidence="16" type="ORF">LA66_10565</name>
</gene>
<evidence type="ECO:0000313" key="17">
    <source>
        <dbReference type="Proteomes" id="UP000030826"/>
    </source>
</evidence>
<evidence type="ECO:0000259" key="15">
    <source>
        <dbReference type="PROSITE" id="PS50142"/>
    </source>
</evidence>
<evidence type="ECO:0000256" key="6">
    <source>
        <dbReference type="ARBA" id="ARBA00022694"/>
    </source>
</evidence>
<feature type="domain" description="RNase III" evidence="15">
    <location>
        <begin position="8"/>
        <end position="134"/>
    </location>
</feature>
<feature type="binding site" evidence="13">
    <location>
        <position position="47"/>
    </location>
    <ligand>
        <name>Mg(2+)</name>
        <dbReference type="ChEBI" id="CHEBI:18420"/>
    </ligand>
</feature>
<evidence type="ECO:0000259" key="14">
    <source>
        <dbReference type="PROSITE" id="PS50137"/>
    </source>
</evidence>
<keyword evidence="13" id="KW-0699">rRNA-binding</keyword>
<dbReference type="GO" id="GO:0019843">
    <property type="term" value="F:rRNA binding"/>
    <property type="evidence" value="ECO:0007669"/>
    <property type="project" value="UniProtKB-KW"/>
</dbReference>
<dbReference type="GO" id="GO:0003725">
    <property type="term" value="F:double-stranded RNA binding"/>
    <property type="evidence" value="ECO:0007669"/>
    <property type="project" value="TreeGrafter"/>
</dbReference>
<dbReference type="InterPro" id="IPR036389">
    <property type="entry name" value="RNase_III_sf"/>
</dbReference>
<dbReference type="CDD" id="cd10845">
    <property type="entry name" value="DSRM_RNAse_III_family"/>
    <property type="match status" value="1"/>
</dbReference>
<accession>A0A0B1Q3K4</accession>
<comment type="cofactor">
    <cofactor evidence="13">
        <name>Mg(2+)</name>
        <dbReference type="ChEBI" id="CHEBI:18420"/>
    </cofactor>
</comment>
<sequence>MVELTKGLDGLEKLIGLSFKDRHRLELALTHSSLKQGRDDANYERMEFLGDRVLGLAIAERLFDEFPTASEGELSLRLNLLVSAETCAAIADELGLGRYIRHGGELTKLAAQRTRNIRADVVEALIAAIYLEHGYGAARDFVMKHWSSRVTAPASARRDPKTELQEWAHQKVGRPPVYALIDRSGPDHEPLFTVSASIDGIAPATGKGRSKRQAETAAAETILRREGIWPKG</sequence>
<evidence type="ECO:0000256" key="11">
    <source>
        <dbReference type="ARBA" id="ARBA00022842"/>
    </source>
</evidence>
<keyword evidence="4 13" id="KW-0698">rRNA processing</keyword>
<dbReference type="AlphaFoldDB" id="A0A0B1Q3K4"/>
<evidence type="ECO:0000313" key="16">
    <source>
        <dbReference type="EMBL" id="KHJ54974.1"/>
    </source>
</evidence>
<dbReference type="OrthoDB" id="9805026at2"/>
<dbReference type="GO" id="GO:0008033">
    <property type="term" value="P:tRNA processing"/>
    <property type="evidence" value="ECO:0007669"/>
    <property type="project" value="UniProtKB-KW"/>
</dbReference>
<evidence type="ECO:0000256" key="1">
    <source>
        <dbReference type="ARBA" id="ARBA00000109"/>
    </source>
</evidence>
<dbReference type="CDD" id="cd00593">
    <property type="entry name" value="RIBOc"/>
    <property type="match status" value="1"/>
</dbReference>